<dbReference type="Gene3D" id="3.40.50.1820">
    <property type="entry name" value="alpha/beta hydrolase"/>
    <property type="match status" value="1"/>
</dbReference>
<protein>
    <submittedName>
        <fullName evidence="2">Alpha/beta hydrolase fold protein</fullName>
    </submittedName>
</protein>
<gene>
    <name evidence="2" type="ORF">MHPYR_190023</name>
</gene>
<dbReference type="PANTHER" id="PTHR45763:SF46">
    <property type="entry name" value="AB HYDROLASE-1 DOMAIN-CONTAINING PROTEIN"/>
    <property type="match status" value="1"/>
</dbReference>
<accession>A0A1Y5P9B0</accession>
<organism evidence="2">
    <name type="scientific">uncultured Mycobacterium sp</name>
    <dbReference type="NCBI Taxonomy" id="171292"/>
    <lineage>
        <taxon>Bacteria</taxon>
        <taxon>Bacillati</taxon>
        <taxon>Actinomycetota</taxon>
        <taxon>Actinomycetes</taxon>
        <taxon>Mycobacteriales</taxon>
        <taxon>Mycobacteriaceae</taxon>
        <taxon>Mycobacterium</taxon>
        <taxon>environmental samples</taxon>
    </lineage>
</organism>
<feature type="domain" description="AB hydrolase-1" evidence="1">
    <location>
        <begin position="50"/>
        <end position="284"/>
    </location>
</feature>
<dbReference type="PANTHER" id="PTHR45763">
    <property type="entry name" value="HYDROLASE, ALPHA/BETA FOLD FAMILY PROTEIN, EXPRESSED-RELATED"/>
    <property type="match status" value="1"/>
</dbReference>
<dbReference type="SUPFAM" id="SSF53474">
    <property type="entry name" value="alpha/beta-Hydrolases"/>
    <property type="match status" value="1"/>
</dbReference>
<dbReference type="AlphaFoldDB" id="A0A1Y5P9B0"/>
<evidence type="ECO:0000313" key="2">
    <source>
        <dbReference type="EMBL" id="SBS74090.1"/>
    </source>
</evidence>
<dbReference type="GO" id="GO:0016787">
    <property type="term" value="F:hydrolase activity"/>
    <property type="evidence" value="ECO:0007669"/>
    <property type="project" value="UniProtKB-KW"/>
</dbReference>
<name>A0A1Y5P9B0_9MYCO</name>
<sequence length="287" mass="31153">MHSVHDRTIHLRDGRTLGYAEYGAPDGLPVVYTHGGLSCRLDVAAGATIAQQNGIRLISVDRPGIGLSDPKPGRTVADWADDVAELRDQLGSIDTFAAMGWSMGGQYALALGYALPASVTRVAVITGGLPLTEPGRFAQMPPVDRAYIRMSQRAPWLARRCLGFMGFAARYTPRLFTHLAVRDLPPADSAVVRAEESPSFAQTSAEALRHPAGHVEDYLAAMRPWGFAPEDLAVPVDVWGGADDKFLDPGWPAELARRIPGATLNTRPGGHFMAHLHWQEIFDAVRR</sequence>
<dbReference type="Pfam" id="PF12697">
    <property type="entry name" value="Abhydrolase_6"/>
    <property type="match status" value="1"/>
</dbReference>
<keyword evidence="2" id="KW-0378">Hydrolase</keyword>
<evidence type="ECO:0000259" key="1">
    <source>
        <dbReference type="Pfam" id="PF12697"/>
    </source>
</evidence>
<dbReference type="InterPro" id="IPR000073">
    <property type="entry name" value="AB_hydrolase_1"/>
</dbReference>
<reference evidence="2" key="1">
    <citation type="submission" date="2016-03" db="EMBL/GenBank/DDBJ databases">
        <authorList>
            <person name="Ploux O."/>
        </authorList>
    </citation>
    <scope>NUCLEOTIDE SEQUENCE</scope>
    <source>
        <strain evidence="2">UC10</strain>
    </source>
</reference>
<dbReference type="InterPro" id="IPR029058">
    <property type="entry name" value="AB_hydrolase_fold"/>
</dbReference>
<dbReference type="EMBL" id="FLQS01000011">
    <property type="protein sequence ID" value="SBS74090.1"/>
    <property type="molecule type" value="Genomic_DNA"/>
</dbReference>
<proteinExistence type="predicted"/>